<dbReference type="RefSeq" id="WP_146814759.1">
    <property type="nucleotide sequence ID" value="NZ_BJYA01000003.1"/>
</dbReference>
<accession>A0A511W6X0</accession>
<sequence>MKSFYHFAMQYRGVKNKQDERKQLADWMFHDHDFPKQSVSYDEITRYLEMQVPFPNALKTFDELWDDYKENSI</sequence>
<keyword evidence="3" id="KW-1185">Reference proteome</keyword>
<dbReference type="EMBL" id="BJYA01000003">
    <property type="protein sequence ID" value="GEN45102.1"/>
    <property type="molecule type" value="Genomic_DNA"/>
</dbReference>
<proteinExistence type="predicted"/>
<evidence type="ECO:0000259" key="1">
    <source>
        <dbReference type="Pfam" id="PF06855"/>
    </source>
</evidence>
<dbReference type="Proteomes" id="UP000321440">
    <property type="component" value="Unassembled WGS sequence"/>
</dbReference>
<evidence type="ECO:0000313" key="3">
    <source>
        <dbReference type="Proteomes" id="UP000321440"/>
    </source>
</evidence>
<protein>
    <submittedName>
        <fullName evidence="2">UPF0346 protein YozE</fullName>
    </submittedName>
</protein>
<dbReference type="Pfam" id="PF06855">
    <property type="entry name" value="YozE_SAM_like"/>
    <property type="match status" value="1"/>
</dbReference>
<dbReference type="InterPro" id="IPR036806">
    <property type="entry name" value="YozE_SAM-like_sf"/>
</dbReference>
<name>A0A511W6X0_9BACI</name>
<dbReference type="SUPFAM" id="SSF140652">
    <property type="entry name" value="YozE-like"/>
    <property type="match status" value="1"/>
</dbReference>
<evidence type="ECO:0000313" key="2">
    <source>
        <dbReference type="EMBL" id="GEN45102.1"/>
    </source>
</evidence>
<organism evidence="2 3">
    <name type="scientific">Alkalibacillus haloalkaliphilus</name>
    <dbReference type="NCBI Taxonomy" id="94136"/>
    <lineage>
        <taxon>Bacteria</taxon>
        <taxon>Bacillati</taxon>
        <taxon>Bacillota</taxon>
        <taxon>Bacilli</taxon>
        <taxon>Bacillales</taxon>
        <taxon>Bacillaceae</taxon>
        <taxon>Alkalibacillus</taxon>
    </lineage>
</organism>
<comment type="caution">
    <text evidence="2">The sequence shown here is derived from an EMBL/GenBank/DDBJ whole genome shotgun (WGS) entry which is preliminary data.</text>
</comment>
<gene>
    <name evidence="2" type="primary">yozE</name>
    <name evidence="2" type="ORF">AHA02nite_08780</name>
</gene>
<dbReference type="NCBIfam" id="NF010193">
    <property type="entry name" value="PRK13672.1"/>
    <property type="match status" value="1"/>
</dbReference>
<dbReference type="Gene3D" id="1.10.150.260">
    <property type="entry name" value="YozE SAM-like"/>
    <property type="match status" value="1"/>
</dbReference>
<feature type="domain" description="YozE SAM-like" evidence="1">
    <location>
        <begin position="3"/>
        <end position="70"/>
    </location>
</feature>
<dbReference type="AlphaFoldDB" id="A0A511W6X0"/>
<dbReference type="InterPro" id="IPR023089">
    <property type="entry name" value="YozE_SAM-like"/>
</dbReference>
<reference evidence="2 3" key="1">
    <citation type="submission" date="2019-07" db="EMBL/GenBank/DDBJ databases">
        <title>Whole genome shotgun sequence of Alkalibacillus haloalkaliphilus NBRC 103110.</title>
        <authorList>
            <person name="Hosoyama A."/>
            <person name="Uohara A."/>
            <person name="Ohji S."/>
            <person name="Ichikawa N."/>
        </authorList>
    </citation>
    <scope>NUCLEOTIDE SEQUENCE [LARGE SCALE GENOMIC DNA]</scope>
    <source>
        <strain evidence="2 3">NBRC 103110</strain>
    </source>
</reference>
<dbReference type="OrthoDB" id="2242851at2"/>